<evidence type="ECO:0008006" key="3">
    <source>
        <dbReference type="Google" id="ProtNLM"/>
    </source>
</evidence>
<accession>A0A9X1L7Q5</accession>
<evidence type="ECO:0000313" key="2">
    <source>
        <dbReference type="Proteomes" id="UP001139311"/>
    </source>
</evidence>
<dbReference type="Gene3D" id="3.40.50.1820">
    <property type="entry name" value="alpha/beta hydrolase"/>
    <property type="match status" value="1"/>
</dbReference>
<protein>
    <recommendedName>
        <fullName evidence="3">Dienelactone hydrolase</fullName>
    </recommendedName>
</protein>
<sequence length="259" mass="26121">MAPVLVLCGPPAWAGAAPDGGDATEVVGLTGADSALLTLPPRRSPDRPMPVVLLLPDADGPGPRTELYGRRLLENGIALLELPGGEDPENGGLPPSGPPLAPLLAAIAADPRLDARQVALMALGEGARRILPGLAAGGPVAALVLLYPGCDAVLAGAARRVGGAPRILLLHGDEDAANDPGACAAVAGAFPAQREVRHRVLAGAGYGWDAYAMVRPGGAVLLPHPAGNGRRAWSQPDARTTEVAADRVLGFILAALAGR</sequence>
<proteinExistence type="predicted"/>
<name>A0A9X1L7Q5_9PROT</name>
<gene>
    <name evidence="1" type="ORF">LHA35_10880</name>
</gene>
<keyword evidence="2" id="KW-1185">Reference proteome</keyword>
<dbReference type="InterPro" id="IPR029058">
    <property type="entry name" value="AB_hydrolase_fold"/>
</dbReference>
<comment type="caution">
    <text evidence="1">The sequence shown here is derived from an EMBL/GenBank/DDBJ whole genome shotgun (WGS) entry which is preliminary data.</text>
</comment>
<dbReference type="AlphaFoldDB" id="A0A9X1L7Q5"/>
<evidence type="ECO:0000313" key="1">
    <source>
        <dbReference type="EMBL" id="MCB4822236.1"/>
    </source>
</evidence>
<reference evidence="1" key="1">
    <citation type="submission" date="2021-10" db="EMBL/GenBank/DDBJ databases">
        <title>Roseicella aerolatum sp. nov., isolated from aerosols of e-waste dismantling site.</title>
        <authorList>
            <person name="Qin T."/>
        </authorList>
    </citation>
    <scope>NUCLEOTIDE SEQUENCE</scope>
    <source>
        <strain evidence="1">GB24</strain>
    </source>
</reference>
<dbReference type="SUPFAM" id="SSF53474">
    <property type="entry name" value="alpha/beta-Hydrolases"/>
    <property type="match status" value="1"/>
</dbReference>
<dbReference type="RefSeq" id="WP_226608189.1">
    <property type="nucleotide sequence ID" value="NZ_JAJAQI010000014.1"/>
</dbReference>
<dbReference type="Proteomes" id="UP001139311">
    <property type="component" value="Unassembled WGS sequence"/>
</dbReference>
<organism evidence="1 2">
    <name type="scientific">Roseicella aerolata</name>
    <dbReference type="NCBI Taxonomy" id="2883479"/>
    <lineage>
        <taxon>Bacteria</taxon>
        <taxon>Pseudomonadati</taxon>
        <taxon>Pseudomonadota</taxon>
        <taxon>Alphaproteobacteria</taxon>
        <taxon>Acetobacterales</taxon>
        <taxon>Roseomonadaceae</taxon>
        <taxon>Roseicella</taxon>
    </lineage>
</organism>
<dbReference type="EMBL" id="JAJAQI010000014">
    <property type="protein sequence ID" value="MCB4822236.1"/>
    <property type="molecule type" value="Genomic_DNA"/>
</dbReference>